<dbReference type="InterPro" id="IPR009778">
    <property type="entry name" value="ROF"/>
</dbReference>
<dbReference type="RefSeq" id="WP_002704569.1">
    <property type="nucleotide sequence ID" value="NZ_AAWS01000066.1"/>
</dbReference>
<dbReference type="InterPro" id="IPR038626">
    <property type="entry name" value="Rof-like_sf"/>
</dbReference>
<protein>
    <recommendedName>
        <fullName evidence="3">Rho-binding antiterminator</fullName>
    </recommendedName>
</protein>
<dbReference type="Gene3D" id="2.30.30.400">
    <property type="entry name" value="Rof-like"/>
    <property type="match status" value="1"/>
</dbReference>
<dbReference type="SUPFAM" id="SSF101744">
    <property type="entry name" value="Rof/RNase P subunit-like"/>
    <property type="match status" value="1"/>
</dbReference>
<evidence type="ECO:0000313" key="1">
    <source>
        <dbReference type="EMBL" id="EAY24555.1"/>
    </source>
</evidence>
<dbReference type="Pfam" id="PF07073">
    <property type="entry name" value="ROF"/>
    <property type="match status" value="1"/>
</dbReference>
<dbReference type="EMBL" id="AAWS01000066">
    <property type="protein sequence ID" value="EAY24555.1"/>
    <property type="molecule type" value="Genomic_DNA"/>
</dbReference>
<dbReference type="Proteomes" id="UP000004095">
    <property type="component" value="Unassembled WGS sequence"/>
</dbReference>
<gene>
    <name evidence="1" type="ORF">M23134_06958</name>
</gene>
<reference evidence="1 2" key="1">
    <citation type="submission" date="2007-01" db="EMBL/GenBank/DDBJ databases">
        <authorList>
            <person name="Haygood M."/>
            <person name="Podell S."/>
            <person name="Anderson C."/>
            <person name="Hopkinson B."/>
            <person name="Roe K."/>
            <person name="Barbeau K."/>
            <person name="Gaasterland T."/>
            <person name="Ferriera S."/>
            <person name="Johnson J."/>
            <person name="Kravitz S."/>
            <person name="Beeson K."/>
            <person name="Sutton G."/>
            <person name="Rogers Y.-H."/>
            <person name="Friedman R."/>
            <person name="Frazier M."/>
            <person name="Venter J.C."/>
        </authorList>
    </citation>
    <scope>NUCLEOTIDE SEQUENCE [LARGE SCALE GENOMIC DNA]</scope>
    <source>
        <strain evidence="1 2">ATCC 23134</strain>
    </source>
</reference>
<dbReference type="OrthoDB" id="5344363at2"/>
<evidence type="ECO:0008006" key="3">
    <source>
        <dbReference type="Google" id="ProtNLM"/>
    </source>
</evidence>
<organism evidence="1 2">
    <name type="scientific">Microscilla marina ATCC 23134</name>
    <dbReference type="NCBI Taxonomy" id="313606"/>
    <lineage>
        <taxon>Bacteria</taxon>
        <taxon>Pseudomonadati</taxon>
        <taxon>Bacteroidota</taxon>
        <taxon>Cytophagia</taxon>
        <taxon>Cytophagales</taxon>
        <taxon>Microscillaceae</taxon>
        <taxon>Microscilla</taxon>
    </lineage>
</organism>
<dbReference type="AlphaFoldDB" id="A1ZYH1"/>
<sequence length="84" mass="9837">MNKAKPYNPINCSLYDYLEAWAVTQTPCKVTYLDAQNKEAYFTKTIVDLYIKDKVEYVKWNDGSSLRLDQLIEINGVRFWGMTC</sequence>
<comment type="caution">
    <text evidence="1">The sequence shown here is derived from an EMBL/GenBank/DDBJ whole genome shotgun (WGS) entry which is preliminary data.</text>
</comment>
<accession>A1ZYH1</accession>
<evidence type="ECO:0000313" key="2">
    <source>
        <dbReference type="Proteomes" id="UP000004095"/>
    </source>
</evidence>
<proteinExistence type="predicted"/>
<keyword evidence="2" id="KW-1185">Reference proteome</keyword>
<dbReference type="InterPro" id="IPR023534">
    <property type="entry name" value="Rof/RNase_P-like"/>
</dbReference>
<dbReference type="eggNOG" id="ENOG5033AH9">
    <property type="taxonomic scope" value="Bacteria"/>
</dbReference>
<name>A1ZYH1_MICM2</name>